<name>A0A553ZDP9_9ACTN</name>
<accession>A0A553ZDP9</accession>
<dbReference type="GO" id="GO:0016747">
    <property type="term" value="F:acyltransferase activity, transferring groups other than amino-acyl groups"/>
    <property type="evidence" value="ECO:0007669"/>
    <property type="project" value="InterPro"/>
</dbReference>
<feature type="domain" description="N-acetyltransferase" evidence="2">
    <location>
        <begin position="57"/>
        <end position="111"/>
    </location>
</feature>
<dbReference type="SUPFAM" id="SSF55729">
    <property type="entry name" value="Acyl-CoA N-acyltransferases (Nat)"/>
    <property type="match status" value="1"/>
</dbReference>
<gene>
    <name evidence="3" type="ORF">FNZ23_15365</name>
</gene>
<dbReference type="PANTHER" id="PTHR39173:SF1">
    <property type="entry name" value="ACETYLTRANSFERASE"/>
    <property type="match status" value="1"/>
</dbReference>
<dbReference type="EMBL" id="VKLS01000170">
    <property type="protein sequence ID" value="TSB39539.1"/>
    <property type="molecule type" value="Genomic_DNA"/>
</dbReference>
<sequence>MEGSCHRQLPKRPRSYGSCHHRNPKWPRRQGSSARHREPRCRAVPVPAHDFLLAHGGHIGYDVRPTARRRGHATAMLRAALPRARVLGLDRVLITCDATNTASRKVIEACGGLFEDRRGVKLRFWVTTGEVSRVP</sequence>
<reference evidence="3 4" key="1">
    <citation type="submission" date="2019-07" db="EMBL/GenBank/DDBJ databases">
        <title>Draft genome for Streptomyces benahoarensis MZ03-48.</title>
        <authorList>
            <person name="Gonzalez-Pimentel J.L."/>
        </authorList>
    </citation>
    <scope>NUCLEOTIDE SEQUENCE [LARGE SCALE GENOMIC DNA]</scope>
    <source>
        <strain evidence="3 4">MZ03-48</strain>
    </source>
</reference>
<dbReference type="AlphaFoldDB" id="A0A553ZDP9"/>
<dbReference type="Pfam" id="PF13302">
    <property type="entry name" value="Acetyltransf_3"/>
    <property type="match status" value="1"/>
</dbReference>
<dbReference type="Proteomes" id="UP000320888">
    <property type="component" value="Unassembled WGS sequence"/>
</dbReference>
<dbReference type="InterPro" id="IPR000182">
    <property type="entry name" value="GNAT_dom"/>
</dbReference>
<organism evidence="3 4">
    <name type="scientific">Streptomyces benahoarensis</name>
    <dbReference type="NCBI Taxonomy" id="2595054"/>
    <lineage>
        <taxon>Bacteria</taxon>
        <taxon>Bacillati</taxon>
        <taxon>Actinomycetota</taxon>
        <taxon>Actinomycetes</taxon>
        <taxon>Kitasatosporales</taxon>
        <taxon>Streptomycetaceae</taxon>
        <taxon>Streptomyces</taxon>
    </lineage>
</organism>
<evidence type="ECO:0000259" key="2">
    <source>
        <dbReference type="Pfam" id="PF13302"/>
    </source>
</evidence>
<evidence type="ECO:0000313" key="3">
    <source>
        <dbReference type="EMBL" id="TSB39539.1"/>
    </source>
</evidence>
<evidence type="ECO:0000313" key="4">
    <source>
        <dbReference type="Proteomes" id="UP000320888"/>
    </source>
</evidence>
<feature type="region of interest" description="Disordered" evidence="1">
    <location>
        <begin position="1"/>
        <end position="40"/>
    </location>
</feature>
<protein>
    <submittedName>
        <fullName evidence="3">GNAT family N-acetyltransferase</fullName>
    </submittedName>
</protein>
<keyword evidence="3" id="KW-0808">Transferase</keyword>
<proteinExistence type="predicted"/>
<keyword evidence="4" id="KW-1185">Reference proteome</keyword>
<dbReference type="Gene3D" id="3.40.630.30">
    <property type="match status" value="1"/>
</dbReference>
<feature type="compositionally biased region" description="Basic residues" evidence="1">
    <location>
        <begin position="8"/>
        <end position="28"/>
    </location>
</feature>
<dbReference type="CDD" id="cd04301">
    <property type="entry name" value="NAT_SF"/>
    <property type="match status" value="1"/>
</dbReference>
<dbReference type="OrthoDB" id="9797989at2"/>
<evidence type="ECO:0000256" key="1">
    <source>
        <dbReference type="SAM" id="MobiDB-lite"/>
    </source>
</evidence>
<dbReference type="InterPro" id="IPR016181">
    <property type="entry name" value="Acyl_CoA_acyltransferase"/>
</dbReference>
<dbReference type="PANTHER" id="PTHR39173">
    <property type="entry name" value="ACETYLTRANSFERASE"/>
    <property type="match status" value="1"/>
</dbReference>
<comment type="caution">
    <text evidence="3">The sequence shown here is derived from an EMBL/GenBank/DDBJ whole genome shotgun (WGS) entry which is preliminary data.</text>
</comment>